<sequence>MRHKQPAKPPKPDGVRERYVAARGLLLMDLCSVSGRKYEINCTPM</sequence>
<dbReference type="InParanoid" id="G2XS75"/>
<evidence type="ECO:0000313" key="2">
    <source>
        <dbReference type="Proteomes" id="UP000008177"/>
    </source>
</evidence>
<organism evidence="1 2">
    <name type="scientific">Botryotinia fuckeliana (strain T4)</name>
    <name type="common">Noble rot fungus</name>
    <name type="synonym">Botrytis cinerea</name>
    <dbReference type="NCBI Taxonomy" id="999810"/>
    <lineage>
        <taxon>Eukaryota</taxon>
        <taxon>Fungi</taxon>
        <taxon>Dikarya</taxon>
        <taxon>Ascomycota</taxon>
        <taxon>Pezizomycotina</taxon>
        <taxon>Leotiomycetes</taxon>
        <taxon>Helotiales</taxon>
        <taxon>Sclerotiniaceae</taxon>
        <taxon>Botrytis</taxon>
    </lineage>
</organism>
<proteinExistence type="predicted"/>
<name>G2XS75_BOTF4</name>
<dbReference type="AlphaFoldDB" id="G2XS75"/>
<reference evidence="2" key="1">
    <citation type="journal article" date="2011" name="PLoS Genet.">
        <title>Genomic analysis of the necrotrophic fungal pathogens Sclerotinia sclerotiorum and Botrytis cinerea.</title>
        <authorList>
            <person name="Amselem J."/>
            <person name="Cuomo C.A."/>
            <person name="van Kan J.A."/>
            <person name="Viaud M."/>
            <person name="Benito E.P."/>
            <person name="Couloux A."/>
            <person name="Coutinho P.M."/>
            <person name="de Vries R.P."/>
            <person name="Dyer P.S."/>
            <person name="Fillinger S."/>
            <person name="Fournier E."/>
            <person name="Gout L."/>
            <person name="Hahn M."/>
            <person name="Kohn L."/>
            <person name="Lapalu N."/>
            <person name="Plummer K.M."/>
            <person name="Pradier J.M."/>
            <person name="Quevillon E."/>
            <person name="Sharon A."/>
            <person name="Simon A."/>
            <person name="ten Have A."/>
            <person name="Tudzynski B."/>
            <person name="Tudzynski P."/>
            <person name="Wincker P."/>
            <person name="Andrew M."/>
            <person name="Anthouard V."/>
            <person name="Beever R.E."/>
            <person name="Beffa R."/>
            <person name="Benoit I."/>
            <person name="Bouzid O."/>
            <person name="Brault B."/>
            <person name="Chen Z."/>
            <person name="Choquer M."/>
            <person name="Collemare J."/>
            <person name="Cotton P."/>
            <person name="Danchin E.G."/>
            <person name="Da Silva C."/>
            <person name="Gautier A."/>
            <person name="Giraud C."/>
            <person name="Giraud T."/>
            <person name="Gonzalez C."/>
            <person name="Grossetete S."/>
            <person name="Guldener U."/>
            <person name="Henrissat B."/>
            <person name="Howlett B.J."/>
            <person name="Kodira C."/>
            <person name="Kretschmer M."/>
            <person name="Lappartient A."/>
            <person name="Leroch M."/>
            <person name="Levis C."/>
            <person name="Mauceli E."/>
            <person name="Neuveglise C."/>
            <person name="Oeser B."/>
            <person name="Pearson M."/>
            <person name="Poulain J."/>
            <person name="Poussereau N."/>
            <person name="Quesneville H."/>
            <person name="Rascle C."/>
            <person name="Schumacher J."/>
            <person name="Segurens B."/>
            <person name="Sexton A."/>
            <person name="Silva E."/>
            <person name="Sirven C."/>
            <person name="Soanes D.M."/>
            <person name="Talbot N.J."/>
            <person name="Templeton M."/>
            <person name="Yandava C."/>
            <person name="Yarden O."/>
            <person name="Zeng Q."/>
            <person name="Rollins J.A."/>
            <person name="Lebrun M.H."/>
            <person name="Dickman M."/>
        </authorList>
    </citation>
    <scope>NUCLEOTIDE SEQUENCE [LARGE SCALE GENOMIC DNA]</scope>
    <source>
        <strain evidence="2">T4</strain>
    </source>
</reference>
<protein>
    <submittedName>
        <fullName evidence="1">Uncharacterized protein</fullName>
    </submittedName>
</protein>
<dbReference type="Proteomes" id="UP000008177">
    <property type="component" value="Unplaced contigs"/>
</dbReference>
<evidence type="ECO:0000313" key="1">
    <source>
        <dbReference type="EMBL" id="CCD43512.1"/>
    </source>
</evidence>
<dbReference type="EMBL" id="FQ790260">
    <property type="protein sequence ID" value="CCD43512.1"/>
    <property type="molecule type" value="Genomic_DNA"/>
</dbReference>
<gene>
    <name evidence="1" type="ORF">BofuT4_uP011880.1</name>
</gene>
<dbReference type="HOGENOM" id="CLU_3207511_0_0_1"/>
<accession>G2XS75</accession>